<keyword evidence="4 5" id="KW-0411">Iron-sulfur</keyword>
<dbReference type="SFLD" id="SFLDS00029">
    <property type="entry name" value="Radical_SAM"/>
    <property type="match status" value="1"/>
</dbReference>
<organism evidence="8 9">
    <name type="scientific">Butyricicoccus pullicaecorum 1.2</name>
    <dbReference type="NCBI Taxonomy" id="1203606"/>
    <lineage>
        <taxon>Bacteria</taxon>
        <taxon>Bacillati</taxon>
        <taxon>Bacillota</taxon>
        <taxon>Clostridia</taxon>
        <taxon>Eubacteriales</taxon>
        <taxon>Butyricicoccaceae</taxon>
        <taxon>Butyricicoccus</taxon>
    </lineage>
</organism>
<feature type="binding site" evidence="6">
    <location>
        <position position="236"/>
    </location>
    <ligand>
        <name>S-adenosyl-L-methionine</name>
        <dbReference type="ChEBI" id="CHEBI:59789"/>
    </ligand>
</feature>
<dbReference type="GO" id="GO:0016740">
    <property type="term" value="F:transferase activity"/>
    <property type="evidence" value="ECO:0007669"/>
    <property type="project" value="TreeGrafter"/>
</dbReference>
<keyword evidence="5" id="KW-0004">4Fe-4S</keyword>
<dbReference type="PANTHER" id="PTHR43726">
    <property type="entry name" value="3-METHYLORNITHINE SYNTHASE"/>
    <property type="match status" value="1"/>
</dbReference>
<dbReference type="SUPFAM" id="SSF102114">
    <property type="entry name" value="Radical SAM enzymes"/>
    <property type="match status" value="1"/>
</dbReference>
<dbReference type="PROSITE" id="PS51918">
    <property type="entry name" value="RADICAL_SAM"/>
    <property type="match status" value="1"/>
</dbReference>
<dbReference type="EMBL" id="AQOB01000002">
    <property type="protein sequence ID" value="EOQ40056.1"/>
    <property type="molecule type" value="Genomic_DNA"/>
</dbReference>
<proteinExistence type="predicted"/>
<evidence type="ECO:0000256" key="1">
    <source>
        <dbReference type="ARBA" id="ARBA00022691"/>
    </source>
</evidence>
<dbReference type="SFLD" id="SFLDF00348">
    <property type="entry name" value="FeFe_hydrogenase_maturase_(Hyd"/>
    <property type="match status" value="1"/>
</dbReference>
<dbReference type="PIRSF" id="PIRSF004762">
    <property type="entry name" value="CHP00423"/>
    <property type="match status" value="1"/>
</dbReference>
<feature type="binding site" evidence="6">
    <location>
        <position position="165"/>
    </location>
    <ligand>
        <name>S-adenosyl-L-methionine</name>
        <dbReference type="ChEBI" id="CHEBI:59789"/>
    </ligand>
</feature>
<dbReference type="GO" id="GO:0051539">
    <property type="term" value="F:4 iron, 4 sulfur cluster binding"/>
    <property type="evidence" value="ECO:0007669"/>
    <property type="project" value="UniProtKB-KW"/>
</dbReference>
<feature type="binding site" evidence="6">
    <location>
        <position position="140"/>
    </location>
    <ligand>
        <name>(3R)-3-methyl-D-ornithine</name>
        <dbReference type="ChEBI" id="CHEBI:64642"/>
    </ligand>
</feature>
<comment type="cofactor">
    <cofactor evidence="5">
        <name>[4Fe-4S] cluster</name>
        <dbReference type="ChEBI" id="CHEBI:49883"/>
    </cofactor>
    <text evidence="5">Binds 1 [4Fe-4S] cluster. The cluster is coordinated with 3 cysteines and an exchangeable S-adenosyl-L-methionine.</text>
</comment>
<name>R8W687_9FIRM</name>
<dbReference type="SFLD" id="SFLDG01280">
    <property type="entry name" value="HydE/PylB-like"/>
    <property type="match status" value="1"/>
</dbReference>
<dbReference type="InterPro" id="IPR006638">
    <property type="entry name" value="Elp3/MiaA/NifB-like_rSAM"/>
</dbReference>
<dbReference type="AlphaFoldDB" id="R8W687"/>
<feature type="domain" description="Radical SAM core" evidence="7">
    <location>
        <begin position="51"/>
        <end position="273"/>
    </location>
</feature>
<comment type="caution">
    <text evidence="8">The sequence shown here is derived from an EMBL/GenBank/DDBJ whole genome shotgun (WGS) entry which is preliminary data.</text>
</comment>
<dbReference type="eggNOG" id="COG0502">
    <property type="taxonomic scope" value="Bacteria"/>
</dbReference>
<sequence>MDKAVALARRMAAGEALTGGELLTLLEQRTAESAEILRAAAVETARKAFGNRVYLRGLIEFTNYCKNDCYYCGIRCSNQKAERYRLTPEVILACCDAGYDLGFRTFVLQGGEDSWWTDDKLCSLIAAIKENHPDCALTLSIGERSRDSYAALKQVGADRYLLRHETANACHYRRLHPPALKLENRIRCLYDLKDLGYQVGAGMMVGAPGQTLANLVEDLQFLQKLQPHMVGMGPFLRHRDTPFANEPDGSAELTLYLLSMVRLLLPKVLLPATTALGTALEGGRERGILHGANVVMPNLSPADVRSKYLLYHDKLATGAESANGLAQLRRNLQAIGYEAVVARGDAPTL</sequence>
<evidence type="ECO:0000259" key="7">
    <source>
        <dbReference type="PROSITE" id="PS51918"/>
    </source>
</evidence>
<feature type="binding site" evidence="5">
    <location>
        <position position="69"/>
    </location>
    <ligand>
        <name>[4Fe-4S] cluster</name>
        <dbReference type="ChEBI" id="CHEBI:49883"/>
        <note>4Fe-4S-S-AdoMet</note>
    </ligand>
</feature>
<accession>R8W687</accession>
<evidence type="ECO:0000313" key="8">
    <source>
        <dbReference type="EMBL" id="EOQ40056.1"/>
    </source>
</evidence>
<feature type="binding site" evidence="5">
    <location>
        <position position="65"/>
    </location>
    <ligand>
        <name>[4Fe-4S] cluster</name>
        <dbReference type="ChEBI" id="CHEBI:49883"/>
        <note>4Fe-4S-S-AdoMet</note>
    </ligand>
</feature>
<dbReference type="Gene3D" id="3.20.20.70">
    <property type="entry name" value="Aldolase class I"/>
    <property type="match status" value="1"/>
</dbReference>
<gene>
    <name evidence="8" type="ORF">HMPREF1526_00754</name>
</gene>
<evidence type="ECO:0000256" key="3">
    <source>
        <dbReference type="ARBA" id="ARBA00023004"/>
    </source>
</evidence>
<keyword evidence="1 5" id="KW-0949">S-adenosyl-L-methionine</keyword>
<evidence type="ECO:0000256" key="4">
    <source>
        <dbReference type="ARBA" id="ARBA00023014"/>
    </source>
</evidence>
<evidence type="ECO:0000256" key="6">
    <source>
        <dbReference type="PIRSR" id="PIRSR004762-2"/>
    </source>
</evidence>
<dbReference type="SMART" id="SM00729">
    <property type="entry name" value="Elp3"/>
    <property type="match status" value="1"/>
</dbReference>
<dbReference type="InterPro" id="IPR058240">
    <property type="entry name" value="rSAM_sf"/>
</dbReference>
<reference evidence="8 9" key="1">
    <citation type="submission" date="2013-01" db="EMBL/GenBank/DDBJ databases">
        <title>The Genome Sequence of Butyricicoccus pullicaecorum 1.2.</title>
        <authorList>
            <consortium name="The Broad Institute Genome Sequencing Platform"/>
            <person name="Earl A."/>
            <person name="Ward D."/>
            <person name="Feldgarden M."/>
            <person name="Gevers D."/>
            <person name="Van Immerseel F."/>
            <person name="Eeckhaut V."/>
            <person name="Walker B."/>
            <person name="Young S.K."/>
            <person name="Zeng Q."/>
            <person name="Gargeya S."/>
            <person name="Fitzgerald M."/>
            <person name="Haas B."/>
            <person name="Abouelleil A."/>
            <person name="Alvarado L."/>
            <person name="Arachchi H.M."/>
            <person name="Berlin A.M."/>
            <person name="Chapman S.B."/>
            <person name="Dewar J."/>
            <person name="Goldberg J."/>
            <person name="Griggs A."/>
            <person name="Gujja S."/>
            <person name="Hansen M."/>
            <person name="Howarth C."/>
            <person name="Imamovic A."/>
            <person name="Larimer J."/>
            <person name="McCowan C."/>
            <person name="Murphy C."/>
            <person name="Neiman D."/>
            <person name="Pearson M."/>
            <person name="Priest M."/>
            <person name="Roberts A."/>
            <person name="Saif S."/>
            <person name="Shea T."/>
            <person name="Sisk P."/>
            <person name="Sykes S."/>
            <person name="Wortman J."/>
            <person name="Nusbaum C."/>
            <person name="Birren B."/>
        </authorList>
    </citation>
    <scope>NUCLEOTIDE SEQUENCE [LARGE SCALE GENOMIC DNA]</scope>
    <source>
        <strain evidence="8 9">1.2</strain>
    </source>
</reference>
<dbReference type="InterPro" id="IPR034422">
    <property type="entry name" value="HydE/PylB-like"/>
</dbReference>
<dbReference type="PATRIC" id="fig|1203606.4.peg.720"/>
<dbReference type="SFLD" id="SFLDG01060">
    <property type="entry name" value="BATS_domain_containing"/>
    <property type="match status" value="1"/>
</dbReference>
<dbReference type="NCBIfam" id="TIGR03956">
    <property type="entry name" value="rSAM_HydE"/>
    <property type="match status" value="1"/>
</dbReference>
<keyword evidence="3 5" id="KW-0408">Iron</keyword>
<dbReference type="Proteomes" id="UP000013981">
    <property type="component" value="Unassembled WGS sequence"/>
</dbReference>
<keyword evidence="9" id="KW-1185">Reference proteome</keyword>
<dbReference type="CDD" id="cd01335">
    <property type="entry name" value="Radical_SAM"/>
    <property type="match status" value="1"/>
</dbReference>
<dbReference type="InterPro" id="IPR013785">
    <property type="entry name" value="Aldolase_TIM"/>
</dbReference>
<feature type="binding site" evidence="6">
    <location>
        <position position="185"/>
    </location>
    <ligand>
        <name>S-adenosyl-L-methionine</name>
        <dbReference type="ChEBI" id="CHEBI:59789"/>
    </ligand>
</feature>
<dbReference type="PANTHER" id="PTHR43726:SF1">
    <property type="entry name" value="BIOTIN SYNTHASE"/>
    <property type="match status" value="1"/>
</dbReference>
<dbReference type="HOGENOM" id="CLU_033172_0_1_9"/>
<keyword evidence="2" id="KW-0479">Metal-binding</keyword>
<dbReference type="InterPro" id="IPR007197">
    <property type="entry name" value="rSAM"/>
</dbReference>
<dbReference type="Pfam" id="PF04055">
    <property type="entry name" value="Radical_SAM"/>
    <property type="match status" value="1"/>
</dbReference>
<dbReference type="GO" id="GO:0046872">
    <property type="term" value="F:metal ion binding"/>
    <property type="evidence" value="ECO:0007669"/>
    <property type="project" value="UniProtKB-KW"/>
</dbReference>
<feature type="binding site" evidence="5">
    <location>
        <position position="72"/>
    </location>
    <ligand>
        <name>[4Fe-4S] cluster</name>
        <dbReference type="ChEBI" id="CHEBI:49883"/>
        <note>4Fe-4S-S-AdoMet</note>
    </ligand>
</feature>
<dbReference type="InterPro" id="IPR024021">
    <property type="entry name" value="FeFe-hyd_HydE_rSAM"/>
</dbReference>
<evidence type="ECO:0000256" key="5">
    <source>
        <dbReference type="PIRSR" id="PIRSR004762-1"/>
    </source>
</evidence>
<evidence type="ECO:0000256" key="2">
    <source>
        <dbReference type="ARBA" id="ARBA00022723"/>
    </source>
</evidence>
<protein>
    <submittedName>
        <fullName evidence="8">[FeFe] hydrogenase H-cluster radical SAM maturase HydE</fullName>
    </submittedName>
</protein>
<evidence type="ECO:0000313" key="9">
    <source>
        <dbReference type="Proteomes" id="UP000013981"/>
    </source>
</evidence>